<name>A0AAN6YX54_9PEZI</name>
<evidence type="ECO:0000313" key="2">
    <source>
        <dbReference type="EMBL" id="KAK4117351.1"/>
    </source>
</evidence>
<dbReference type="Proteomes" id="UP001302812">
    <property type="component" value="Unassembled WGS sequence"/>
</dbReference>
<accession>A0AAN6YX54</accession>
<gene>
    <name evidence="2" type="ORF">N656DRAFT_31002</name>
</gene>
<reference evidence="2" key="2">
    <citation type="submission" date="2023-05" db="EMBL/GenBank/DDBJ databases">
        <authorList>
            <consortium name="Lawrence Berkeley National Laboratory"/>
            <person name="Steindorff A."/>
            <person name="Hensen N."/>
            <person name="Bonometti L."/>
            <person name="Westerberg I."/>
            <person name="Brannstrom I.O."/>
            <person name="Guillou S."/>
            <person name="Cros-Aarteil S."/>
            <person name="Calhoun S."/>
            <person name="Haridas S."/>
            <person name="Kuo A."/>
            <person name="Mondo S."/>
            <person name="Pangilinan J."/>
            <person name="Riley R."/>
            <person name="Labutti K."/>
            <person name="Andreopoulos B."/>
            <person name="Lipzen A."/>
            <person name="Chen C."/>
            <person name="Yanf M."/>
            <person name="Daum C."/>
            <person name="Ng V."/>
            <person name="Clum A."/>
            <person name="Ohm R."/>
            <person name="Martin F."/>
            <person name="Silar P."/>
            <person name="Natvig D."/>
            <person name="Lalanne C."/>
            <person name="Gautier V."/>
            <person name="Ament-Velasquez S.L."/>
            <person name="Kruys A."/>
            <person name="Hutchinson M.I."/>
            <person name="Powell A.J."/>
            <person name="Barry K."/>
            <person name="Miller A.N."/>
            <person name="Grigoriev I.V."/>
            <person name="Debuchy R."/>
            <person name="Gladieux P."/>
            <person name="Thoren M.H."/>
            <person name="Johannesson H."/>
        </authorList>
    </citation>
    <scope>NUCLEOTIDE SEQUENCE</scope>
    <source>
        <strain evidence="2">CBS 508.74</strain>
    </source>
</reference>
<dbReference type="GeneID" id="89933318"/>
<evidence type="ECO:0000313" key="3">
    <source>
        <dbReference type="Proteomes" id="UP001302812"/>
    </source>
</evidence>
<feature type="region of interest" description="Disordered" evidence="1">
    <location>
        <begin position="1"/>
        <end position="77"/>
    </location>
</feature>
<dbReference type="EMBL" id="MU853332">
    <property type="protein sequence ID" value="KAK4117351.1"/>
    <property type="molecule type" value="Genomic_DNA"/>
</dbReference>
<reference evidence="2" key="1">
    <citation type="journal article" date="2023" name="Mol. Phylogenet. Evol.">
        <title>Genome-scale phylogeny and comparative genomics of the fungal order Sordariales.</title>
        <authorList>
            <person name="Hensen N."/>
            <person name="Bonometti L."/>
            <person name="Westerberg I."/>
            <person name="Brannstrom I.O."/>
            <person name="Guillou S."/>
            <person name="Cros-Aarteil S."/>
            <person name="Calhoun S."/>
            <person name="Haridas S."/>
            <person name="Kuo A."/>
            <person name="Mondo S."/>
            <person name="Pangilinan J."/>
            <person name="Riley R."/>
            <person name="LaButti K."/>
            <person name="Andreopoulos B."/>
            <person name="Lipzen A."/>
            <person name="Chen C."/>
            <person name="Yan M."/>
            <person name="Daum C."/>
            <person name="Ng V."/>
            <person name="Clum A."/>
            <person name="Steindorff A."/>
            <person name="Ohm R.A."/>
            <person name="Martin F."/>
            <person name="Silar P."/>
            <person name="Natvig D.O."/>
            <person name="Lalanne C."/>
            <person name="Gautier V."/>
            <person name="Ament-Velasquez S.L."/>
            <person name="Kruys A."/>
            <person name="Hutchinson M.I."/>
            <person name="Powell A.J."/>
            <person name="Barry K."/>
            <person name="Miller A.N."/>
            <person name="Grigoriev I.V."/>
            <person name="Debuchy R."/>
            <person name="Gladieux P."/>
            <person name="Hiltunen Thoren M."/>
            <person name="Johannesson H."/>
        </authorList>
    </citation>
    <scope>NUCLEOTIDE SEQUENCE</scope>
    <source>
        <strain evidence="2">CBS 508.74</strain>
    </source>
</reference>
<feature type="compositionally biased region" description="Basic and acidic residues" evidence="1">
    <location>
        <begin position="43"/>
        <end position="52"/>
    </location>
</feature>
<comment type="caution">
    <text evidence="2">The sequence shown here is derived from an EMBL/GenBank/DDBJ whole genome shotgun (WGS) entry which is preliminary data.</text>
</comment>
<keyword evidence="3" id="KW-1185">Reference proteome</keyword>
<dbReference type="AlphaFoldDB" id="A0AAN6YX54"/>
<evidence type="ECO:0000256" key="1">
    <source>
        <dbReference type="SAM" id="MobiDB-lite"/>
    </source>
</evidence>
<sequence>MNRSANKCRIGSASPIRDHDNIPAGDPRKPASDSAPSRVALSDSKESEAECRRKPRVSLPKGRSAGTTTKNAGSQTDLVLGIEDPLWRVQKEQTDSERKAPNLYSERGTGDQAMLSFQVNSQEPMDGFVGRGFEDCSTLLPVSGSFRRQFGPDEPRDGSGVTMLGYQHGDSALPSVGQRFFQHPAFPIALFTSSRLPGQPANLTYDITDHSGGSWDRQTLQPTGQRDNTRITVLDQGIGPDEPFYEVGDPHQVRHKAPVESLQDYIRRIEEEATMVREMTGEFWEERSHGPSLLDDITGRPRPLTDIDYVDGHAAICQQDRFRLNADMAPHPAPAETSISFSKEADDAYLWSFPRLDPSFTEVQRGSPTRFQWQNDMF</sequence>
<feature type="compositionally biased region" description="Polar residues" evidence="1">
    <location>
        <begin position="65"/>
        <end position="77"/>
    </location>
</feature>
<feature type="compositionally biased region" description="Basic and acidic residues" evidence="1">
    <location>
        <begin position="16"/>
        <end position="31"/>
    </location>
</feature>
<proteinExistence type="predicted"/>
<protein>
    <submittedName>
        <fullName evidence="2">Uncharacterized protein</fullName>
    </submittedName>
</protein>
<organism evidence="2 3">
    <name type="scientific">Canariomyces notabilis</name>
    <dbReference type="NCBI Taxonomy" id="2074819"/>
    <lineage>
        <taxon>Eukaryota</taxon>
        <taxon>Fungi</taxon>
        <taxon>Dikarya</taxon>
        <taxon>Ascomycota</taxon>
        <taxon>Pezizomycotina</taxon>
        <taxon>Sordariomycetes</taxon>
        <taxon>Sordariomycetidae</taxon>
        <taxon>Sordariales</taxon>
        <taxon>Chaetomiaceae</taxon>
        <taxon>Canariomyces</taxon>
    </lineage>
</organism>
<dbReference type="RefSeq" id="XP_064674921.1">
    <property type="nucleotide sequence ID" value="XM_064809195.1"/>
</dbReference>